<keyword evidence="2" id="KW-1185">Reference proteome</keyword>
<dbReference type="OMA" id="RESVIMF"/>
<sequence length="126" mass="14812">MSMMINNKNIFYKFKNAPNLEKVILANCKVLLFFFMFILLLCFWSILSLPSCVVFQKIPDNSRKSKIMARLILHGPSKRESVIMFESQDLKLIMITYKDDDISDSIELLLYSRRKLENNTTILTKH</sequence>
<reference evidence="1" key="2">
    <citation type="submission" date="2018-04" db="EMBL/GenBank/DDBJ databases">
        <title>OnivRS2 (Oryza nivara Reference Sequence Version 2).</title>
        <authorList>
            <person name="Zhang J."/>
            <person name="Kudrna D."/>
            <person name="Lee S."/>
            <person name="Talag J."/>
            <person name="Rajasekar S."/>
            <person name="Welchert J."/>
            <person name="Hsing Y.-I."/>
            <person name="Wing R.A."/>
        </authorList>
    </citation>
    <scope>NUCLEOTIDE SEQUENCE [LARGE SCALE GENOMIC DNA]</scope>
</reference>
<protein>
    <submittedName>
        <fullName evidence="1">Uncharacterized protein</fullName>
    </submittedName>
</protein>
<evidence type="ECO:0000313" key="1">
    <source>
        <dbReference type="EnsemblPlants" id="ONIVA10G06340.1"/>
    </source>
</evidence>
<proteinExistence type="predicted"/>
<reference evidence="1" key="1">
    <citation type="submission" date="2015-04" db="UniProtKB">
        <authorList>
            <consortium name="EnsemblPlants"/>
        </authorList>
    </citation>
    <scope>IDENTIFICATION</scope>
    <source>
        <strain evidence="1">SL10</strain>
    </source>
</reference>
<dbReference type="EnsemblPlants" id="ONIVA10G06340.1">
    <property type="protein sequence ID" value="ONIVA10G06340.1"/>
    <property type="gene ID" value="ONIVA10G06340"/>
</dbReference>
<dbReference type="Gramene" id="ONIVA10G06340.1">
    <property type="protein sequence ID" value="ONIVA10G06340.1"/>
    <property type="gene ID" value="ONIVA10G06340"/>
</dbReference>
<dbReference type="Proteomes" id="UP000006591">
    <property type="component" value="Chromosome 10"/>
</dbReference>
<accession>A0A0E0IQX8</accession>
<dbReference type="AlphaFoldDB" id="A0A0E0IQX8"/>
<name>A0A0E0IQX8_ORYNI</name>
<evidence type="ECO:0000313" key="2">
    <source>
        <dbReference type="Proteomes" id="UP000006591"/>
    </source>
</evidence>
<dbReference type="HOGENOM" id="CLU_162290_0_0_1"/>
<organism evidence="1">
    <name type="scientific">Oryza nivara</name>
    <name type="common">Indian wild rice</name>
    <name type="synonym">Oryza sativa f. spontanea</name>
    <dbReference type="NCBI Taxonomy" id="4536"/>
    <lineage>
        <taxon>Eukaryota</taxon>
        <taxon>Viridiplantae</taxon>
        <taxon>Streptophyta</taxon>
        <taxon>Embryophyta</taxon>
        <taxon>Tracheophyta</taxon>
        <taxon>Spermatophyta</taxon>
        <taxon>Magnoliopsida</taxon>
        <taxon>Liliopsida</taxon>
        <taxon>Poales</taxon>
        <taxon>Poaceae</taxon>
        <taxon>BOP clade</taxon>
        <taxon>Oryzoideae</taxon>
        <taxon>Oryzeae</taxon>
        <taxon>Oryzinae</taxon>
        <taxon>Oryza</taxon>
    </lineage>
</organism>